<dbReference type="Proteomes" id="UP000242754">
    <property type="component" value="Unassembled WGS sequence"/>
</dbReference>
<dbReference type="CDD" id="cd03221">
    <property type="entry name" value="ABCF_EF-3"/>
    <property type="match status" value="2"/>
</dbReference>
<name>A0A143YBR9_9LACT</name>
<keyword evidence="2" id="KW-0963">Cytoplasm</keyword>
<evidence type="ECO:0000256" key="7">
    <source>
        <dbReference type="ARBA" id="ARBA00022801"/>
    </source>
</evidence>
<feature type="domain" description="ABC transporter" evidence="12">
    <location>
        <begin position="4"/>
        <end position="255"/>
    </location>
</feature>
<dbReference type="InterPro" id="IPR003439">
    <property type="entry name" value="ABC_transporter-like_ATP-bd"/>
</dbReference>
<evidence type="ECO:0000256" key="9">
    <source>
        <dbReference type="ARBA" id="ARBA00022845"/>
    </source>
</evidence>
<dbReference type="GO" id="GO:0016887">
    <property type="term" value="F:ATP hydrolysis activity"/>
    <property type="evidence" value="ECO:0007669"/>
    <property type="project" value="InterPro"/>
</dbReference>
<keyword evidence="7" id="KW-0378">Hydrolase</keyword>
<dbReference type="InterPro" id="IPR051309">
    <property type="entry name" value="ABCF_ATPase"/>
</dbReference>
<dbReference type="InterPro" id="IPR027417">
    <property type="entry name" value="P-loop_NTPase"/>
</dbReference>
<evidence type="ECO:0000256" key="4">
    <source>
        <dbReference type="ARBA" id="ARBA00022730"/>
    </source>
</evidence>
<sequence>MKDFNAIELEKSYGMKSLFNKISFTIREGEHIGLIGQNGTGKSSLLEIIAGIEGPDSGTLDFPSDYRIGYMAQEPMLNKESTIFEAVYEGEAPIVKTVREYEEAVELLAVDSMNPITQNRYSQAEANMNAQDAWQTEVQIKSILNKLGLDDITKKVGELSGGQRKRVGLAQVLIQAPDLLLLDEPTNHLDMDSITWLEKYIASYKGSVLLVTHDRYFLENAVTKIIELKNGGLEVYTGNYEDYLMQKSEREAIQQKMDDKQVKLYKSELAWMRKGAKARTTKQQARINRFEDLEKATQQSSSDTKLEIQLDGSRLGKRVFNLEHISLVVGEKKILDDFSYIFQSTDRIGIVGKNGAGKTTFLNMLAGEKEIASGDLVIGETVKIAYYKQLSEVLPDDKRVINYLQEIAEEVKRSDGIIVSVKEMLETFLFPRETHGSLISSLSGGEKRRLYLLKLLMTKPNVLLMDEPTNDLDIDTLTVLEDYLNTFGGAVITVSHDRYFLDKVANKLLILNDDGKPDVFFGDMSEYLLVSDQKESNSAKQNSKAVAAKEPEIQAEAVKEKVKLTYMEQKEWSEIEDIIAGLEEKSQTLQKDMAENGSDFEKLSKLQLELDATEETIAEKWERWEYLSQFATD</sequence>
<keyword evidence="3" id="KW-0820">tRNA-binding</keyword>
<keyword evidence="10" id="KW-0694">RNA-binding</keyword>
<evidence type="ECO:0000313" key="14">
    <source>
        <dbReference type="Proteomes" id="UP000242754"/>
    </source>
</evidence>
<dbReference type="Gene3D" id="1.10.287.380">
    <property type="entry name" value="Valyl-tRNA synthetase, C-terminal domain"/>
    <property type="match status" value="1"/>
</dbReference>
<dbReference type="InterPro" id="IPR003593">
    <property type="entry name" value="AAA+_ATPase"/>
</dbReference>
<dbReference type="SUPFAM" id="SSF52540">
    <property type="entry name" value="P-loop containing nucleoside triphosphate hydrolases"/>
    <property type="match status" value="2"/>
</dbReference>
<dbReference type="InterPro" id="IPR037118">
    <property type="entry name" value="Val-tRNA_synth_C_sf"/>
</dbReference>
<evidence type="ECO:0000256" key="5">
    <source>
        <dbReference type="ARBA" id="ARBA00022737"/>
    </source>
</evidence>
<keyword evidence="4" id="KW-0699">rRNA-binding</keyword>
<dbReference type="OrthoDB" id="9760950at2"/>
<dbReference type="InterPro" id="IPR032781">
    <property type="entry name" value="ABC_tran_Xtn"/>
</dbReference>
<dbReference type="GO" id="GO:0000049">
    <property type="term" value="F:tRNA binding"/>
    <property type="evidence" value="ECO:0007669"/>
    <property type="project" value="UniProtKB-KW"/>
</dbReference>
<dbReference type="InterPro" id="IPR032524">
    <property type="entry name" value="ABC_tran_C"/>
</dbReference>
<evidence type="ECO:0000256" key="2">
    <source>
        <dbReference type="ARBA" id="ARBA00022490"/>
    </source>
</evidence>
<evidence type="ECO:0000313" key="13">
    <source>
        <dbReference type="EMBL" id="CZQ84951.1"/>
    </source>
</evidence>
<organism evidence="13 14">
    <name type="scientific">Trichococcus palustris</name>
    <dbReference type="NCBI Taxonomy" id="140314"/>
    <lineage>
        <taxon>Bacteria</taxon>
        <taxon>Bacillati</taxon>
        <taxon>Bacillota</taxon>
        <taxon>Bacilli</taxon>
        <taxon>Lactobacillales</taxon>
        <taxon>Carnobacteriaceae</taxon>
        <taxon>Trichococcus</taxon>
    </lineage>
</organism>
<dbReference type="GO" id="GO:0006417">
    <property type="term" value="P:regulation of translation"/>
    <property type="evidence" value="ECO:0007669"/>
    <property type="project" value="UniProtKB-KW"/>
</dbReference>
<dbReference type="PROSITE" id="PS00211">
    <property type="entry name" value="ABC_TRANSPORTER_1"/>
    <property type="match status" value="1"/>
</dbReference>
<comment type="similarity">
    <text evidence="1">Belongs to the ABC transporter superfamily. ABCF family. Translational throttle EttA subfamily.</text>
</comment>
<dbReference type="GO" id="GO:0003677">
    <property type="term" value="F:DNA binding"/>
    <property type="evidence" value="ECO:0007669"/>
    <property type="project" value="InterPro"/>
</dbReference>
<dbReference type="STRING" id="140314.SAMN04488076_10150"/>
<evidence type="ECO:0000259" key="12">
    <source>
        <dbReference type="PROSITE" id="PS50893"/>
    </source>
</evidence>
<keyword evidence="14" id="KW-1185">Reference proteome</keyword>
<keyword evidence="9" id="KW-0810">Translation regulation</keyword>
<evidence type="ECO:0000256" key="6">
    <source>
        <dbReference type="ARBA" id="ARBA00022741"/>
    </source>
</evidence>
<dbReference type="PANTHER" id="PTHR42855:SF1">
    <property type="entry name" value="ABC TRANSPORTER DOMAIN-CONTAINING PROTEIN"/>
    <property type="match status" value="1"/>
</dbReference>
<gene>
    <name evidence="13" type="ORF">Tpal_566</name>
</gene>
<protein>
    <submittedName>
        <fullName evidence="13">Abc transporter</fullName>
    </submittedName>
</protein>
<evidence type="ECO:0000256" key="10">
    <source>
        <dbReference type="ARBA" id="ARBA00022884"/>
    </source>
</evidence>
<dbReference type="FunFam" id="3.40.50.300:FF:000011">
    <property type="entry name" value="Putative ABC transporter ATP-binding component"/>
    <property type="match status" value="1"/>
</dbReference>
<dbReference type="AlphaFoldDB" id="A0A143YBR9"/>
<dbReference type="Pfam" id="PF16326">
    <property type="entry name" value="ABC_tran_CTD"/>
    <property type="match status" value="1"/>
</dbReference>
<reference evidence="13 14" key="1">
    <citation type="submission" date="2016-02" db="EMBL/GenBank/DDBJ databases">
        <authorList>
            <person name="Wen L."/>
            <person name="He K."/>
            <person name="Yang H."/>
        </authorList>
    </citation>
    <scope>NUCLEOTIDE SEQUENCE [LARGE SCALE GENOMIC DNA]</scope>
    <source>
        <strain evidence="13">Trichococcus palustris</strain>
    </source>
</reference>
<dbReference type="InterPro" id="IPR017871">
    <property type="entry name" value="ABC_transporter-like_CS"/>
</dbReference>
<dbReference type="GO" id="GO:0005524">
    <property type="term" value="F:ATP binding"/>
    <property type="evidence" value="ECO:0007669"/>
    <property type="project" value="UniProtKB-KW"/>
</dbReference>
<feature type="domain" description="ABC transporter" evidence="12">
    <location>
        <begin position="320"/>
        <end position="538"/>
    </location>
</feature>
<dbReference type="SMART" id="SM00382">
    <property type="entry name" value="AAA"/>
    <property type="match status" value="2"/>
</dbReference>
<dbReference type="RefSeq" id="WP_087031127.1">
    <property type="nucleotide sequence ID" value="NZ_FJNE01000002.1"/>
</dbReference>
<keyword evidence="8" id="KW-0067">ATP-binding</keyword>
<dbReference type="PROSITE" id="PS50893">
    <property type="entry name" value="ABC_TRANSPORTER_2"/>
    <property type="match status" value="2"/>
</dbReference>
<dbReference type="Pfam" id="PF00005">
    <property type="entry name" value="ABC_tran"/>
    <property type="match status" value="2"/>
</dbReference>
<keyword evidence="6" id="KW-0547">Nucleotide-binding</keyword>
<dbReference type="EMBL" id="FJNE01000002">
    <property type="protein sequence ID" value="CZQ84951.1"/>
    <property type="molecule type" value="Genomic_DNA"/>
</dbReference>
<proteinExistence type="inferred from homology"/>
<accession>A0A143YBR9</accession>
<dbReference type="FunFam" id="3.40.50.300:FF:000183">
    <property type="entry name" value="ABC transporter ATP-binding protein yjjK"/>
    <property type="match status" value="1"/>
</dbReference>
<dbReference type="GO" id="GO:0006412">
    <property type="term" value="P:translation"/>
    <property type="evidence" value="ECO:0007669"/>
    <property type="project" value="UniProtKB-KW"/>
</dbReference>
<dbReference type="Pfam" id="PF12848">
    <property type="entry name" value="ABC_tran_Xtn"/>
    <property type="match status" value="1"/>
</dbReference>
<keyword evidence="5" id="KW-0677">Repeat</keyword>
<evidence type="ECO:0000256" key="3">
    <source>
        <dbReference type="ARBA" id="ARBA00022555"/>
    </source>
</evidence>
<dbReference type="Gene3D" id="3.40.50.300">
    <property type="entry name" value="P-loop containing nucleotide triphosphate hydrolases"/>
    <property type="match status" value="2"/>
</dbReference>
<evidence type="ECO:0000256" key="8">
    <source>
        <dbReference type="ARBA" id="ARBA00022840"/>
    </source>
</evidence>
<evidence type="ECO:0000256" key="1">
    <source>
        <dbReference type="ARBA" id="ARBA00005868"/>
    </source>
</evidence>
<keyword evidence="11" id="KW-0648">Protein biosynthesis</keyword>
<evidence type="ECO:0000256" key="11">
    <source>
        <dbReference type="ARBA" id="ARBA00022917"/>
    </source>
</evidence>
<dbReference type="PANTHER" id="PTHR42855">
    <property type="entry name" value="ABC TRANSPORTER ATP-BINDING SUBUNIT"/>
    <property type="match status" value="1"/>
</dbReference>
<dbReference type="GO" id="GO:0019843">
    <property type="term" value="F:rRNA binding"/>
    <property type="evidence" value="ECO:0007669"/>
    <property type="project" value="UniProtKB-KW"/>
</dbReference>